<dbReference type="GO" id="GO:0019748">
    <property type="term" value="P:secondary metabolic process"/>
    <property type="evidence" value="ECO:0007669"/>
    <property type="project" value="UniProtKB-ARBA"/>
</dbReference>
<dbReference type="Proteomes" id="UP000037505">
    <property type="component" value="Unassembled WGS sequence"/>
</dbReference>
<keyword evidence="5 7" id="KW-0408">Iron</keyword>
<proteinExistence type="inferred from homology"/>
<dbReference type="PRINTS" id="PR00465">
    <property type="entry name" value="EP450IV"/>
</dbReference>
<dbReference type="Gene3D" id="1.10.630.10">
    <property type="entry name" value="Cytochrome P450"/>
    <property type="match status" value="1"/>
</dbReference>
<accession>A0A0L1INC8</accession>
<protein>
    <recommendedName>
        <fullName evidence="10">Cytochrome P450</fullName>
    </recommendedName>
</protein>
<evidence type="ECO:0008006" key="10">
    <source>
        <dbReference type="Google" id="ProtNLM"/>
    </source>
</evidence>
<evidence type="ECO:0000256" key="7">
    <source>
        <dbReference type="PIRSR" id="PIRSR602403-1"/>
    </source>
</evidence>
<dbReference type="OrthoDB" id="1844152at2759"/>
<comment type="cofactor">
    <cofactor evidence="1 7">
        <name>heme</name>
        <dbReference type="ChEBI" id="CHEBI:30413"/>
    </cofactor>
</comment>
<keyword evidence="6" id="KW-0503">Monooxygenase</keyword>
<dbReference type="PANTHER" id="PTHR46206">
    <property type="entry name" value="CYTOCHROME P450"/>
    <property type="match status" value="1"/>
</dbReference>
<dbReference type="GO" id="GO:0004497">
    <property type="term" value="F:monooxygenase activity"/>
    <property type="evidence" value="ECO:0007669"/>
    <property type="project" value="UniProtKB-KW"/>
</dbReference>
<dbReference type="PANTHER" id="PTHR46206:SF6">
    <property type="entry name" value="CYTOCHROME P450 MONOOXYGENASE AN1598-RELATED"/>
    <property type="match status" value="1"/>
</dbReference>
<keyword evidence="4" id="KW-0560">Oxidoreductase</keyword>
<organism evidence="8 9">
    <name type="scientific">Aspergillus nomiae NRRL (strain ATCC 15546 / NRRL 13137 / CBS 260.88 / M93)</name>
    <dbReference type="NCBI Taxonomy" id="1509407"/>
    <lineage>
        <taxon>Eukaryota</taxon>
        <taxon>Fungi</taxon>
        <taxon>Dikarya</taxon>
        <taxon>Ascomycota</taxon>
        <taxon>Pezizomycotina</taxon>
        <taxon>Eurotiomycetes</taxon>
        <taxon>Eurotiomycetidae</taxon>
        <taxon>Eurotiales</taxon>
        <taxon>Aspergillaceae</taxon>
        <taxon>Aspergillus</taxon>
        <taxon>Aspergillus subgen. Circumdati</taxon>
    </lineage>
</organism>
<dbReference type="GO" id="GO:0005506">
    <property type="term" value="F:iron ion binding"/>
    <property type="evidence" value="ECO:0007669"/>
    <property type="project" value="InterPro"/>
</dbReference>
<comment type="caution">
    <text evidence="8">The sequence shown here is derived from an EMBL/GenBank/DDBJ whole genome shotgun (WGS) entry which is preliminary data.</text>
</comment>
<reference evidence="8 9" key="1">
    <citation type="submission" date="2014-06" db="EMBL/GenBank/DDBJ databases">
        <title>The Genome of the Aflatoxigenic Filamentous Fungus Aspergillus nomius.</title>
        <authorList>
            <person name="Moore M.G."/>
            <person name="Shannon B.M."/>
            <person name="Brian M.M."/>
        </authorList>
    </citation>
    <scope>NUCLEOTIDE SEQUENCE [LARGE SCALE GENOMIC DNA]</scope>
    <source>
        <strain evidence="8 9">NRRL 13137</strain>
    </source>
</reference>
<feature type="binding site" description="axial binding residue" evidence="7">
    <location>
        <position position="451"/>
    </location>
    <ligand>
        <name>heme</name>
        <dbReference type="ChEBI" id="CHEBI:30413"/>
    </ligand>
    <ligandPart>
        <name>Fe</name>
        <dbReference type="ChEBI" id="CHEBI:18248"/>
    </ligandPart>
</feature>
<dbReference type="STRING" id="1509407.A0A0L1INC8"/>
<comment type="similarity">
    <text evidence="2">Belongs to the cytochrome P450 family.</text>
</comment>
<dbReference type="EMBL" id="JNOM01000496">
    <property type="protein sequence ID" value="KNG81091.1"/>
    <property type="molecule type" value="Genomic_DNA"/>
</dbReference>
<sequence>MFPYTWAIAAIVGALWLRYCLQRKKPRLDFPVVGESGKADYSDAILEGYRKYSGKPFIIPVKPPRVIMPMSTYKEAMLAPTSQLSFLQAVYDMFQGRYTHLGVHQEPVVATIKSELTKSIGDILPLIQEESDYAFRKEIGSPEDWTAIPVHATMLRFVALLSGRIFVGLPLCREEEWVQASINYTRDCMAVAYVSQMVPELIRPYIAPFLPQVRKAQRDLKFARDKMAPIVADVLSKHRLEMDNTTKAGSRGAFVSWLLNHMPAEQKNAERVGINQMVLSFVSIHSTSTTMTFALFHLATYPEHIQPLREELEHVVAEEGLKRDGKGHAYLTKSSFQKLKKLDSFLKESQRCSPLILVTGARTCLTDYTFSNGTTLPKGTAVAWPLWGVYNSENTVSLSPEYNADAGNPGPEVFDGFRYARLREVPGREGRHQAVLTNEESLNFGHGHQACPGRFFAVYEIKAILIEILRNYDIRLKDGMKPKTWSRELLVNPDVSAMIEIKKRTS</sequence>
<name>A0A0L1INC8_ASPN3</name>
<evidence type="ECO:0000256" key="1">
    <source>
        <dbReference type="ARBA" id="ARBA00001971"/>
    </source>
</evidence>
<dbReference type="Pfam" id="PF00067">
    <property type="entry name" value="p450"/>
    <property type="match status" value="1"/>
</dbReference>
<dbReference type="CDD" id="cd11041">
    <property type="entry name" value="CYP503A1-like"/>
    <property type="match status" value="1"/>
</dbReference>
<dbReference type="InterPro" id="IPR036396">
    <property type="entry name" value="Cyt_P450_sf"/>
</dbReference>
<evidence type="ECO:0000313" key="9">
    <source>
        <dbReference type="Proteomes" id="UP000037505"/>
    </source>
</evidence>
<dbReference type="InterPro" id="IPR001128">
    <property type="entry name" value="Cyt_P450"/>
</dbReference>
<evidence type="ECO:0000256" key="3">
    <source>
        <dbReference type="ARBA" id="ARBA00022723"/>
    </source>
</evidence>
<evidence type="ECO:0000256" key="4">
    <source>
        <dbReference type="ARBA" id="ARBA00023002"/>
    </source>
</evidence>
<evidence type="ECO:0000256" key="2">
    <source>
        <dbReference type="ARBA" id="ARBA00010617"/>
    </source>
</evidence>
<dbReference type="GO" id="GO:0016705">
    <property type="term" value="F:oxidoreductase activity, acting on paired donors, with incorporation or reduction of molecular oxygen"/>
    <property type="evidence" value="ECO:0007669"/>
    <property type="project" value="InterPro"/>
</dbReference>
<dbReference type="InterPro" id="IPR002403">
    <property type="entry name" value="Cyt_P450_E_grp-IV"/>
</dbReference>
<keyword evidence="7" id="KW-0349">Heme</keyword>
<dbReference type="SUPFAM" id="SSF48264">
    <property type="entry name" value="Cytochrome P450"/>
    <property type="match status" value="1"/>
</dbReference>
<evidence type="ECO:0000256" key="5">
    <source>
        <dbReference type="ARBA" id="ARBA00023004"/>
    </source>
</evidence>
<gene>
    <name evidence="8" type="ORF">ANOM_010620</name>
</gene>
<keyword evidence="3 7" id="KW-0479">Metal-binding</keyword>
<dbReference type="PRINTS" id="PR00385">
    <property type="entry name" value="P450"/>
</dbReference>
<dbReference type="GeneID" id="26812424"/>
<evidence type="ECO:0000313" key="8">
    <source>
        <dbReference type="EMBL" id="KNG81091.1"/>
    </source>
</evidence>
<evidence type="ECO:0000256" key="6">
    <source>
        <dbReference type="ARBA" id="ARBA00023033"/>
    </source>
</evidence>
<dbReference type="RefSeq" id="XP_015402014.1">
    <property type="nucleotide sequence ID" value="XM_015555876.1"/>
</dbReference>
<dbReference type="AlphaFoldDB" id="A0A0L1INC8"/>
<dbReference type="GO" id="GO:0020037">
    <property type="term" value="F:heme binding"/>
    <property type="evidence" value="ECO:0007669"/>
    <property type="project" value="InterPro"/>
</dbReference>
<keyword evidence="9" id="KW-1185">Reference proteome</keyword>